<dbReference type="OrthoDB" id="2214at2759"/>
<dbReference type="FunFam" id="3.40.630.10:FF:000042">
    <property type="entry name" value="Peptide hydrolase"/>
    <property type="match status" value="1"/>
</dbReference>
<keyword evidence="5 9" id="KW-0732">Signal</keyword>
<comment type="similarity">
    <text evidence="8">Belongs to the peptidase M28 family. M28E subfamily.</text>
</comment>
<feature type="signal peptide" evidence="9">
    <location>
        <begin position="1"/>
        <end position="16"/>
    </location>
</feature>
<evidence type="ECO:0000256" key="1">
    <source>
        <dbReference type="ARBA" id="ARBA00001947"/>
    </source>
</evidence>
<dbReference type="GO" id="GO:0004177">
    <property type="term" value="F:aminopeptidase activity"/>
    <property type="evidence" value="ECO:0007669"/>
    <property type="project" value="UniProtKB-KW"/>
</dbReference>
<dbReference type="InterPro" id="IPR045175">
    <property type="entry name" value="M28_fam"/>
</dbReference>
<sequence>MKLSILLTSFVAVGTAFPLANWKWSDFQTLEANEPRLIKLGPDEYQLVTESKKLEYKRSNRKFIDVTNQIPIEEAIKNGMIEHSTADLWTKVLTLGSTQLKQLNKPVPDYKYPATFEHTKEIKKIYESIDTDLMHEKLSKFTSFFTRYYKSSTGFESAKWLKKEILSIVEPVKGSGVDVREVKHDGWDQFSIIVSIPGENSEKVVIGSHQDSINLLFPSLLKAPGADDNGSGTITCLESLRLIAGELANGFKPRNTLEFHFYSAEEGGLLGSIDVFHNYSENKEVVIGMLQQDMTGFTAKTIDAGVEPHFGLITDYTSVGLNNFIKLVISEYCSIPYHETACGYACSDHSSAIENGYPASFIIESEFKLSNNYIHSVMDTIDRLDWDHIKEHVKLTVAFAYELSMADVQV</sequence>
<dbReference type="GeneID" id="26838874"/>
<comment type="caution">
    <text evidence="11">The sequence shown here is derived from an EMBL/GenBank/DDBJ whole genome shotgun (WGS) entry which is preliminary data.</text>
</comment>
<dbReference type="RefSeq" id="XP_015468503.1">
    <property type="nucleotide sequence ID" value="XM_015610695.1"/>
</dbReference>
<dbReference type="PANTHER" id="PTHR12147">
    <property type="entry name" value="METALLOPEPTIDASE M28 FAMILY MEMBER"/>
    <property type="match status" value="1"/>
</dbReference>
<keyword evidence="7 9" id="KW-0862">Zinc</keyword>
<accession>A0A0V1Q1M9</accession>
<evidence type="ECO:0000256" key="3">
    <source>
        <dbReference type="ARBA" id="ARBA00022670"/>
    </source>
</evidence>
<keyword evidence="6 9" id="KW-0378">Hydrolase</keyword>
<evidence type="ECO:0000256" key="4">
    <source>
        <dbReference type="ARBA" id="ARBA00022723"/>
    </source>
</evidence>
<keyword evidence="12" id="KW-1185">Reference proteome</keyword>
<reference evidence="11 12" key="1">
    <citation type="submission" date="2015-11" db="EMBL/GenBank/DDBJ databases">
        <title>The genome of Debaryomyces fabryi.</title>
        <authorList>
            <person name="Tafer H."/>
            <person name="Lopandic K."/>
        </authorList>
    </citation>
    <scope>NUCLEOTIDE SEQUENCE [LARGE SCALE GENOMIC DNA]</scope>
    <source>
        <strain evidence="11 12">CBS 789</strain>
    </source>
</reference>
<evidence type="ECO:0000256" key="9">
    <source>
        <dbReference type="RuleBase" id="RU361240"/>
    </source>
</evidence>
<keyword evidence="3 9" id="KW-0645">Protease</keyword>
<feature type="domain" description="Peptidase M28" evidence="10">
    <location>
        <begin position="192"/>
        <end position="399"/>
    </location>
</feature>
<evidence type="ECO:0000256" key="7">
    <source>
        <dbReference type="ARBA" id="ARBA00022833"/>
    </source>
</evidence>
<evidence type="ECO:0000313" key="11">
    <source>
        <dbReference type="EMBL" id="KSA02401.1"/>
    </source>
</evidence>
<dbReference type="GO" id="GO:0006508">
    <property type="term" value="P:proteolysis"/>
    <property type="evidence" value="ECO:0007669"/>
    <property type="project" value="UniProtKB-KW"/>
</dbReference>
<evidence type="ECO:0000313" key="12">
    <source>
        <dbReference type="Proteomes" id="UP000054251"/>
    </source>
</evidence>
<dbReference type="EC" id="3.4.-.-" evidence="9"/>
<gene>
    <name evidence="11" type="ORF">AC631_01865</name>
</gene>
<name>A0A0V1Q1M9_9ASCO</name>
<evidence type="ECO:0000256" key="6">
    <source>
        <dbReference type="ARBA" id="ARBA00022801"/>
    </source>
</evidence>
<keyword evidence="2" id="KW-0031">Aminopeptidase</keyword>
<evidence type="ECO:0000256" key="2">
    <source>
        <dbReference type="ARBA" id="ARBA00022438"/>
    </source>
</evidence>
<dbReference type="EMBL" id="LMYN01000028">
    <property type="protein sequence ID" value="KSA02401.1"/>
    <property type="molecule type" value="Genomic_DNA"/>
</dbReference>
<evidence type="ECO:0000256" key="5">
    <source>
        <dbReference type="ARBA" id="ARBA00022729"/>
    </source>
</evidence>
<feature type="chain" id="PRO_5006773985" description="Peptide hydrolase" evidence="9">
    <location>
        <begin position="17"/>
        <end position="410"/>
    </location>
</feature>
<keyword evidence="4 9" id="KW-0479">Metal-binding</keyword>
<dbReference type="PANTHER" id="PTHR12147:SF56">
    <property type="entry name" value="AMINOPEPTIDASE YDR415C-RELATED"/>
    <property type="match status" value="1"/>
</dbReference>
<dbReference type="CDD" id="cd03879">
    <property type="entry name" value="M28_AAP"/>
    <property type="match status" value="1"/>
</dbReference>
<evidence type="ECO:0000259" key="10">
    <source>
        <dbReference type="Pfam" id="PF04389"/>
    </source>
</evidence>
<dbReference type="GO" id="GO:0046872">
    <property type="term" value="F:metal ion binding"/>
    <property type="evidence" value="ECO:0007669"/>
    <property type="project" value="UniProtKB-KW"/>
</dbReference>
<dbReference type="InterPro" id="IPR007484">
    <property type="entry name" value="Peptidase_M28"/>
</dbReference>
<dbReference type="Proteomes" id="UP000054251">
    <property type="component" value="Unassembled WGS sequence"/>
</dbReference>
<organism evidence="11 12">
    <name type="scientific">Debaryomyces fabryi</name>
    <dbReference type="NCBI Taxonomy" id="58627"/>
    <lineage>
        <taxon>Eukaryota</taxon>
        <taxon>Fungi</taxon>
        <taxon>Dikarya</taxon>
        <taxon>Ascomycota</taxon>
        <taxon>Saccharomycotina</taxon>
        <taxon>Pichiomycetes</taxon>
        <taxon>Debaryomycetaceae</taxon>
        <taxon>Debaryomyces</taxon>
    </lineage>
</organism>
<dbReference type="Gene3D" id="3.40.630.10">
    <property type="entry name" value="Zn peptidases"/>
    <property type="match status" value="1"/>
</dbReference>
<dbReference type="SUPFAM" id="SSF53187">
    <property type="entry name" value="Zn-dependent exopeptidases"/>
    <property type="match status" value="1"/>
</dbReference>
<dbReference type="AlphaFoldDB" id="A0A0V1Q1M9"/>
<protein>
    <recommendedName>
        <fullName evidence="9">Peptide hydrolase</fullName>
        <ecNumber evidence="9">3.4.-.-</ecNumber>
    </recommendedName>
</protein>
<dbReference type="GO" id="GO:0008235">
    <property type="term" value="F:metalloexopeptidase activity"/>
    <property type="evidence" value="ECO:0007669"/>
    <property type="project" value="InterPro"/>
</dbReference>
<evidence type="ECO:0000256" key="8">
    <source>
        <dbReference type="ARBA" id="ARBA00043962"/>
    </source>
</evidence>
<comment type="cofactor">
    <cofactor evidence="1">
        <name>Zn(2+)</name>
        <dbReference type="ChEBI" id="CHEBI:29105"/>
    </cofactor>
</comment>
<dbReference type="Pfam" id="PF04389">
    <property type="entry name" value="Peptidase_M28"/>
    <property type="match status" value="1"/>
</dbReference>
<proteinExistence type="inferred from homology"/>